<feature type="compositionally biased region" description="Polar residues" evidence="1">
    <location>
        <begin position="1"/>
        <end position="13"/>
    </location>
</feature>
<feature type="compositionally biased region" description="Basic and acidic residues" evidence="1">
    <location>
        <begin position="14"/>
        <end position="25"/>
    </location>
</feature>
<dbReference type="EMBL" id="PVUE01000010">
    <property type="protein sequence ID" value="PRZ41307.1"/>
    <property type="molecule type" value="Genomic_DNA"/>
</dbReference>
<protein>
    <submittedName>
        <fullName evidence="3">Uncharacterized protein DUF3311</fullName>
    </submittedName>
</protein>
<feature type="transmembrane region" description="Helical" evidence="2">
    <location>
        <begin position="34"/>
        <end position="51"/>
    </location>
</feature>
<evidence type="ECO:0000256" key="2">
    <source>
        <dbReference type="SAM" id="Phobius"/>
    </source>
</evidence>
<feature type="transmembrane region" description="Helical" evidence="2">
    <location>
        <begin position="63"/>
        <end position="84"/>
    </location>
</feature>
<dbReference type="AlphaFoldDB" id="A0A2T0ZYI4"/>
<keyword evidence="4" id="KW-1185">Reference proteome</keyword>
<reference evidence="3 4" key="1">
    <citation type="submission" date="2018-03" db="EMBL/GenBank/DDBJ databases">
        <title>Genomic Encyclopedia of Archaeal and Bacterial Type Strains, Phase II (KMG-II): from individual species to whole genera.</title>
        <authorList>
            <person name="Goeker M."/>
        </authorList>
    </citation>
    <scope>NUCLEOTIDE SEQUENCE [LARGE SCALE GENOMIC DNA]</scope>
    <source>
        <strain evidence="3 4">DSM 100065</strain>
    </source>
</reference>
<dbReference type="RefSeq" id="WP_106349393.1">
    <property type="nucleotide sequence ID" value="NZ_PVUE01000010.1"/>
</dbReference>
<dbReference type="InterPro" id="IPR021741">
    <property type="entry name" value="DUF3311"/>
</dbReference>
<comment type="caution">
    <text evidence="3">The sequence shown here is derived from an EMBL/GenBank/DDBJ whole genome shotgun (WGS) entry which is preliminary data.</text>
</comment>
<sequence>MSQPDEGIHSNSNRRTDLDPPDADRWRPPRLSRWYLLLIPVVILPLCSFWWNSNSPTLFGMPFFYWMQLLWVIVTALVVGLVYLKTKEQ</sequence>
<accession>A0A2T0ZYI4</accession>
<feature type="region of interest" description="Disordered" evidence="1">
    <location>
        <begin position="1"/>
        <end position="25"/>
    </location>
</feature>
<organism evidence="3 4">
    <name type="scientific">Antricoccus suffuscus</name>
    <dbReference type="NCBI Taxonomy" id="1629062"/>
    <lineage>
        <taxon>Bacteria</taxon>
        <taxon>Bacillati</taxon>
        <taxon>Actinomycetota</taxon>
        <taxon>Actinomycetes</taxon>
        <taxon>Geodermatophilales</taxon>
        <taxon>Antricoccaceae</taxon>
        <taxon>Antricoccus</taxon>
    </lineage>
</organism>
<evidence type="ECO:0000313" key="3">
    <source>
        <dbReference type="EMBL" id="PRZ41307.1"/>
    </source>
</evidence>
<keyword evidence="2" id="KW-0472">Membrane</keyword>
<dbReference type="OrthoDB" id="123261at2"/>
<evidence type="ECO:0000256" key="1">
    <source>
        <dbReference type="SAM" id="MobiDB-lite"/>
    </source>
</evidence>
<keyword evidence="2" id="KW-1133">Transmembrane helix</keyword>
<keyword evidence="2" id="KW-0812">Transmembrane</keyword>
<name>A0A2T0ZYI4_9ACTN</name>
<proteinExistence type="predicted"/>
<dbReference type="Pfam" id="PF11755">
    <property type="entry name" value="DUF3311"/>
    <property type="match status" value="1"/>
</dbReference>
<dbReference type="Proteomes" id="UP000237752">
    <property type="component" value="Unassembled WGS sequence"/>
</dbReference>
<evidence type="ECO:0000313" key="4">
    <source>
        <dbReference type="Proteomes" id="UP000237752"/>
    </source>
</evidence>
<gene>
    <name evidence="3" type="ORF">CLV47_11033</name>
</gene>